<sequence>MRKEVDALEITKTWVLTHLPPGKHVIGSQWVFRIKYRADGNIERYKARLVALGNKQIEGVDYKDTFSPVIKMTTVRAFLGVASVRGWELHQMDVHNAFLHGDLDEEVYMTPPPGFRTDDKTLVCRLKKSLVCRREGLFLSQRKHALDIISEAGLLGSKPADSPMEQQHNLAMSKSALLADPQRYRRLVGRLIYLAATRPDLAYSVHILTQFMQQPRVDHWTAALRVVHYLKGNAGQGIFLNSDCDLKLHGWCDSDYAGCRLTRCSLSGWFITLGTSPIS</sequence>
<dbReference type="PANTHER" id="PTHR11439:SF462">
    <property type="match status" value="1"/>
</dbReference>
<proteinExistence type="predicted"/>
<gene>
    <name evidence="3" type="primary">LOC109132671</name>
</gene>
<evidence type="ECO:0000313" key="2">
    <source>
        <dbReference type="Proteomes" id="UP000694864"/>
    </source>
</evidence>
<dbReference type="Proteomes" id="UP000694864">
    <property type="component" value="Chromosome 4"/>
</dbReference>
<dbReference type="GeneID" id="109132671"/>
<dbReference type="RefSeq" id="XP_019100164.1">
    <property type="nucleotide sequence ID" value="XM_019244619.1"/>
</dbReference>
<evidence type="ECO:0000259" key="1">
    <source>
        <dbReference type="Pfam" id="PF07727"/>
    </source>
</evidence>
<reference evidence="2" key="1">
    <citation type="journal article" date="2014" name="Nat. Commun.">
        <title>The emerging biofuel crop Camelina sativa retains a highly undifferentiated hexaploid genome structure.</title>
        <authorList>
            <person name="Kagale S."/>
            <person name="Koh C."/>
            <person name="Nixon J."/>
            <person name="Bollina V."/>
            <person name="Clarke W.E."/>
            <person name="Tuteja R."/>
            <person name="Spillane C."/>
            <person name="Robinson S.J."/>
            <person name="Links M.G."/>
            <person name="Clarke C."/>
            <person name="Higgins E.E."/>
            <person name="Huebert T."/>
            <person name="Sharpe A.G."/>
            <person name="Parkin I.A."/>
        </authorList>
    </citation>
    <scope>NUCLEOTIDE SEQUENCE [LARGE SCALE GENOMIC DNA]</scope>
    <source>
        <strain evidence="2">cv. DH55</strain>
    </source>
</reference>
<protein>
    <submittedName>
        <fullName evidence="3">Uncharacterized protein LOC109132671</fullName>
    </submittedName>
</protein>
<organism evidence="2 3">
    <name type="scientific">Camelina sativa</name>
    <name type="common">False flax</name>
    <name type="synonym">Myagrum sativum</name>
    <dbReference type="NCBI Taxonomy" id="90675"/>
    <lineage>
        <taxon>Eukaryota</taxon>
        <taxon>Viridiplantae</taxon>
        <taxon>Streptophyta</taxon>
        <taxon>Embryophyta</taxon>
        <taxon>Tracheophyta</taxon>
        <taxon>Spermatophyta</taxon>
        <taxon>Magnoliopsida</taxon>
        <taxon>eudicotyledons</taxon>
        <taxon>Gunneridae</taxon>
        <taxon>Pentapetalae</taxon>
        <taxon>rosids</taxon>
        <taxon>malvids</taxon>
        <taxon>Brassicales</taxon>
        <taxon>Brassicaceae</taxon>
        <taxon>Camelineae</taxon>
        <taxon>Camelina</taxon>
    </lineage>
</organism>
<evidence type="ECO:0000313" key="3">
    <source>
        <dbReference type="RefSeq" id="XP_019100164.1"/>
    </source>
</evidence>
<dbReference type="Pfam" id="PF07727">
    <property type="entry name" value="RVT_2"/>
    <property type="match status" value="1"/>
</dbReference>
<dbReference type="PANTHER" id="PTHR11439">
    <property type="entry name" value="GAG-POL-RELATED RETROTRANSPOSON"/>
    <property type="match status" value="1"/>
</dbReference>
<reference evidence="3" key="2">
    <citation type="submission" date="2025-08" db="UniProtKB">
        <authorList>
            <consortium name="RefSeq"/>
        </authorList>
    </citation>
    <scope>IDENTIFICATION</scope>
    <source>
        <tissue evidence="3">Leaf</tissue>
    </source>
</reference>
<keyword evidence="2" id="KW-1185">Reference proteome</keyword>
<dbReference type="InterPro" id="IPR043502">
    <property type="entry name" value="DNA/RNA_pol_sf"/>
</dbReference>
<dbReference type="SUPFAM" id="SSF56672">
    <property type="entry name" value="DNA/RNA polymerases"/>
    <property type="match status" value="1"/>
</dbReference>
<feature type="domain" description="Reverse transcriptase Ty1/copia-type" evidence="1">
    <location>
        <begin position="12"/>
        <end position="131"/>
    </location>
</feature>
<accession>A0ABM1RMC6</accession>
<name>A0ABM1RMC6_CAMSA</name>
<dbReference type="InterPro" id="IPR013103">
    <property type="entry name" value="RVT_2"/>
</dbReference>